<keyword evidence="2" id="KW-0503">Monooxygenase</keyword>
<dbReference type="GO" id="GO:0004497">
    <property type="term" value="F:monooxygenase activity"/>
    <property type="evidence" value="ECO:0007669"/>
    <property type="project" value="UniProtKB-KW"/>
</dbReference>
<dbReference type="InterPro" id="IPR036188">
    <property type="entry name" value="FAD/NAD-bd_sf"/>
</dbReference>
<proteinExistence type="inferred from homology"/>
<keyword evidence="2" id="KW-0560">Oxidoreductase</keyword>
<dbReference type="PANTHER" id="PTHR42877">
    <property type="entry name" value="L-ORNITHINE N(5)-MONOOXYGENASE-RELATED"/>
    <property type="match status" value="1"/>
</dbReference>
<protein>
    <submittedName>
        <fullName evidence="2">Putative sterigmatocystin biosynthesis monooxygenase</fullName>
    </submittedName>
</protein>
<reference evidence="2 3" key="1">
    <citation type="submission" date="2018-05" db="EMBL/GenBank/DDBJ databases">
        <title>Genome sequencing and assembly of the regulated plant pathogen Lachnellula willkommii and related sister species for the development of diagnostic species identification markers.</title>
        <authorList>
            <person name="Giroux E."/>
            <person name="Bilodeau G."/>
        </authorList>
    </citation>
    <scope>NUCLEOTIDE SEQUENCE [LARGE SCALE GENOMIC DNA]</scope>
    <source>
        <strain evidence="2 3">CBS 197.66</strain>
    </source>
</reference>
<accession>A0A8H8UE84</accession>
<dbReference type="Pfam" id="PF13450">
    <property type="entry name" value="NAD_binding_8"/>
    <property type="match status" value="1"/>
</dbReference>
<dbReference type="PANTHER" id="PTHR42877:SF11">
    <property type="entry name" value="MONOOXYGENASE, PUTATIVE (AFU_ORTHOLOGUE AFUA_6G13790)-RELATED"/>
    <property type="match status" value="1"/>
</dbReference>
<dbReference type="InterPro" id="IPR051209">
    <property type="entry name" value="FAD-bind_Monooxygenase_sf"/>
</dbReference>
<dbReference type="SUPFAM" id="SSF51905">
    <property type="entry name" value="FAD/NAD(P)-binding domain"/>
    <property type="match status" value="2"/>
</dbReference>
<gene>
    <name evidence="2" type="primary">stcW_3</name>
    <name evidence="2" type="ORF">LSUB1_G002069</name>
</gene>
<name>A0A8H8UE84_9HELO</name>
<evidence type="ECO:0000256" key="1">
    <source>
        <dbReference type="ARBA" id="ARBA00010139"/>
    </source>
</evidence>
<dbReference type="Proteomes" id="UP000462212">
    <property type="component" value="Unassembled WGS sequence"/>
</dbReference>
<evidence type="ECO:0000313" key="3">
    <source>
        <dbReference type="Proteomes" id="UP000462212"/>
    </source>
</evidence>
<sequence length="566" mass="63914">MNGTSFHIMEEPALTRRRLRLVCVGAGYSGLTLAHKVQHENKLEDVIDLQIYEKNDEVGGTWYENTYPGAACDIPAHAYTFPFEGNPDWSHFYATGPEIQAYIKATSVKYNLEKHVHFNSKVLETVWDDQVGKWKIKVDINGSIYEDEADILINGSGFLKLVYDSQSNSGIHADSSSNWKWPEIAGFHDFKGKVVHSAKWDKSYDWEGKKVAVIGNGSSGIQIVPTMQPKVEKLTTYIRNPTWISINFCADKAIDGKNFAYTEEERTLFREDPKVLHKLRKELEASVNGFFFGMVTGHPFQQGLEEACKARMTATLIDYPEMAARLIPGFHPGCRRLTPGDGYLETFTQPNASVCWSPIECITEKGIKTADGEEEFDMIVCATGFDTTFIPPWKLVGLNGATLEERWKVDPDAFFAVQVDTMPNYYIFNGPNCPISHGSVLTQISWTCDYILRWATKIATQDIKSITPKAQSVADFNEYSQKFLKRTVWADNCPSWYKNGKSTGTVTGTYAGSILHFKDALESLDAEHFDIVHKSKNTFQWLGNGQSTRDENGFGQLAWYMDEMRV</sequence>
<evidence type="ECO:0000313" key="2">
    <source>
        <dbReference type="EMBL" id="TVY44412.1"/>
    </source>
</evidence>
<dbReference type="EMBL" id="QGMJ01000039">
    <property type="protein sequence ID" value="TVY44412.1"/>
    <property type="molecule type" value="Genomic_DNA"/>
</dbReference>
<dbReference type="Gene3D" id="3.50.50.60">
    <property type="entry name" value="FAD/NAD(P)-binding domain"/>
    <property type="match status" value="3"/>
</dbReference>
<keyword evidence="3" id="KW-1185">Reference proteome</keyword>
<dbReference type="AlphaFoldDB" id="A0A8H8UE84"/>
<comment type="caution">
    <text evidence="2">The sequence shown here is derived from an EMBL/GenBank/DDBJ whole genome shotgun (WGS) entry which is preliminary data.</text>
</comment>
<dbReference type="OrthoDB" id="74360at2759"/>
<comment type="similarity">
    <text evidence="1">Belongs to the FAD-binding monooxygenase family.</text>
</comment>
<organism evidence="2 3">
    <name type="scientific">Lachnellula subtilissima</name>
    <dbReference type="NCBI Taxonomy" id="602034"/>
    <lineage>
        <taxon>Eukaryota</taxon>
        <taxon>Fungi</taxon>
        <taxon>Dikarya</taxon>
        <taxon>Ascomycota</taxon>
        <taxon>Pezizomycotina</taxon>
        <taxon>Leotiomycetes</taxon>
        <taxon>Helotiales</taxon>
        <taxon>Lachnaceae</taxon>
        <taxon>Lachnellula</taxon>
    </lineage>
</organism>